<keyword evidence="3" id="KW-0812">Transmembrane</keyword>
<evidence type="ECO:0000256" key="2">
    <source>
        <dbReference type="ARBA" id="ARBA00007862"/>
    </source>
</evidence>
<gene>
    <name evidence="7" type="ORF">AAEO60_12515</name>
</gene>
<dbReference type="PIRSF" id="PIRSF005651">
    <property type="entry name" value="HflC"/>
    <property type="match status" value="1"/>
</dbReference>
<dbReference type="InterPro" id="IPR001107">
    <property type="entry name" value="Band_7"/>
</dbReference>
<dbReference type="SUPFAM" id="SSF117892">
    <property type="entry name" value="Band 7/SPFH domain"/>
    <property type="match status" value="1"/>
</dbReference>
<dbReference type="InterPro" id="IPR036013">
    <property type="entry name" value="Band_7/SPFH_dom_sf"/>
</dbReference>
<dbReference type="Pfam" id="PF01145">
    <property type="entry name" value="Band_7"/>
    <property type="match status" value="1"/>
</dbReference>
<comment type="similarity">
    <text evidence="2">Belongs to the band 7/mec-2 family. HflC subfamily.</text>
</comment>
<dbReference type="PANTHER" id="PTHR42911">
    <property type="entry name" value="MODULATOR OF FTSH PROTEASE HFLC"/>
    <property type="match status" value="1"/>
</dbReference>
<reference evidence="7 8" key="1">
    <citation type="submission" date="2024-04" db="EMBL/GenBank/DDBJ databases">
        <title>Aurantiacibacter sp. DGU6 16S ribosomal RNA gene Genome sequencing and assembly.</title>
        <authorList>
            <person name="Park S."/>
        </authorList>
    </citation>
    <scope>NUCLEOTIDE SEQUENCE [LARGE SCALE GENOMIC DNA]</scope>
    <source>
        <strain evidence="7 8">DGU6</strain>
    </source>
</reference>
<evidence type="ECO:0000259" key="6">
    <source>
        <dbReference type="SMART" id="SM00244"/>
    </source>
</evidence>
<keyword evidence="4" id="KW-1133">Transmembrane helix</keyword>
<protein>
    <submittedName>
        <fullName evidence="7">Protease modulator HflC</fullName>
    </submittedName>
</protein>
<dbReference type="CDD" id="cd03405">
    <property type="entry name" value="SPFH_HflC"/>
    <property type="match status" value="1"/>
</dbReference>
<dbReference type="GO" id="GO:0008233">
    <property type="term" value="F:peptidase activity"/>
    <property type="evidence" value="ECO:0007669"/>
    <property type="project" value="UniProtKB-KW"/>
</dbReference>
<proteinExistence type="inferred from homology"/>
<dbReference type="Gene3D" id="3.30.479.30">
    <property type="entry name" value="Band 7 domain"/>
    <property type="match status" value="1"/>
</dbReference>
<dbReference type="InterPro" id="IPR010200">
    <property type="entry name" value="HflC"/>
</dbReference>
<dbReference type="Proteomes" id="UP001497045">
    <property type="component" value="Unassembled WGS sequence"/>
</dbReference>
<keyword evidence="7" id="KW-0645">Protease</keyword>
<evidence type="ECO:0000256" key="5">
    <source>
        <dbReference type="ARBA" id="ARBA00023136"/>
    </source>
</evidence>
<organism evidence="7 8">
    <name type="scientific">Aurantiacibacter gilvus</name>
    <dbReference type="NCBI Taxonomy" id="3139141"/>
    <lineage>
        <taxon>Bacteria</taxon>
        <taxon>Pseudomonadati</taxon>
        <taxon>Pseudomonadota</taxon>
        <taxon>Alphaproteobacteria</taxon>
        <taxon>Sphingomonadales</taxon>
        <taxon>Erythrobacteraceae</taxon>
        <taxon>Aurantiacibacter</taxon>
    </lineage>
</organism>
<keyword evidence="5" id="KW-0472">Membrane</keyword>
<feature type="domain" description="Band 7" evidence="6">
    <location>
        <begin position="21"/>
        <end position="194"/>
    </location>
</feature>
<dbReference type="SMART" id="SM00244">
    <property type="entry name" value="PHB"/>
    <property type="match status" value="1"/>
</dbReference>
<dbReference type="EMBL" id="JBBYHV010000002">
    <property type="protein sequence ID" value="MEL1251491.1"/>
    <property type="molecule type" value="Genomic_DNA"/>
</dbReference>
<dbReference type="GO" id="GO:0006508">
    <property type="term" value="P:proteolysis"/>
    <property type="evidence" value="ECO:0007669"/>
    <property type="project" value="UniProtKB-KW"/>
</dbReference>
<evidence type="ECO:0000256" key="3">
    <source>
        <dbReference type="ARBA" id="ARBA00022692"/>
    </source>
</evidence>
<comment type="caution">
    <text evidence="7">The sequence shown here is derived from an EMBL/GenBank/DDBJ whole genome shotgun (WGS) entry which is preliminary data.</text>
</comment>
<sequence length="278" mass="31695">MWQRYKSLIILAAVAAVVAMSSVVIVPETHQAVVIRTGEPVRVINRFNPDQEYGEGAGLTWRIPMFERVQMVDRRILALDMEDETVLSEDQQRLEVNAYARYRIYDPVLFVETTASEDQLVNQLEPILTSVLRQELGRNSFADLLTPERGRAMTAIRNALDRQARQYGAQVIDVRIMQADLPVGTPLDAAFNRMRSDRQEEAETIRAGGRRDAQIIEAEADAQAARIYAEAYNQDPGFYDFYRAMQSYRMTFMSGDGESAIIMSPDNEYLRQFRNPGQ</sequence>
<evidence type="ECO:0000313" key="8">
    <source>
        <dbReference type="Proteomes" id="UP001497045"/>
    </source>
</evidence>
<comment type="subcellular location">
    <subcellularLocation>
        <location evidence="1">Membrane</location>
        <topology evidence="1">Single-pass membrane protein</topology>
    </subcellularLocation>
</comment>
<evidence type="ECO:0000256" key="4">
    <source>
        <dbReference type="ARBA" id="ARBA00022989"/>
    </source>
</evidence>
<evidence type="ECO:0000313" key="7">
    <source>
        <dbReference type="EMBL" id="MEL1251491.1"/>
    </source>
</evidence>
<name>A0ABU9IGE1_9SPHN</name>
<keyword evidence="8" id="KW-1185">Reference proteome</keyword>
<keyword evidence="7" id="KW-0378">Hydrolase</keyword>
<accession>A0ABU9IGE1</accession>
<dbReference type="RefSeq" id="WP_341674044.1">
    <property type="nucleotide sequence ID" value="NZ_JBBYHV010000002.1"/>
</dbReference>
<dbReference type="PANTHER" id="PTHR42911:SF1">
    <property type="entry name" value="MODULATOR OF FTSH PROTEASE HFLC"/>
    <property type="match status" value="1"/>
</dbReference>
<evidence type="ECO:0000256" key="1">
    <source>
        <dbReference type="ARBA" id="ARBA00004167"/>
    </source>
</evidence>